<dbReference type="FunFam" id="3.10.20.810:FF:000001">
    <property type="entry name" value="Histidine biosynthesis bifunctional protein HisIE"/>
    <property type="match status" value="1"/>
</dbReference>
<protein>
    <recommendedName>
        <fullName evidence="10">Histidine biosynthesis bifunctional protein HisIE</fullName>
        <ecNumber evidence="9">3.5.4.19</ecNumber>
        <ecNumber evidence="8">3.6.1.31</ecNumber>
    </recommendedName>
</protein>
<evidence type="ECO:0000259" key="15">
    <source>
        <dbReference type="Pfam" id="PF01502"/>
    </source>
</evidence>
<dbReference type="NCBIfam" id="NF000768">
    <property type="entry name" value="PRK00051.1"/>
    <property type="match status" value="1"/>
</dbReference>
<evidence type="ECO:0000256" key="9">
    <source>
        <dbReference type="ARBA" id="ARBA00012721"/>
    </source>
</evidence>
<dbReference type="InterPro" id="IPR013785">
    <property type="entry name" value="Aldolase_TIM"/>
</dbReference>
<dbReference type="InterPro" id="IPR044524">
    <property type="entry name" value="Isoase_HisA-like"/>
</dbReference>
<name>A0A7V3VTL1_UNCW3</name>
<evidence type="ECO:0000256" key="13">
    <source>
        <dbReference type="ARBA" id="ARBA00023102"/>
    </source>
</evidence>
<gene>
    <name evidence="16" type="primary">hisI</name>
    <name evidence="16" type="ORF">ENX68_02755</name>
</gene>
<evidence type="ECO:0000256" key="1">
    <source>
        <dbReference type="ARBA" id="ARBA00000024"/>
    </source>
</evidence>
<comment type="similarity">
    <text evidence="7 14">Belongs to the HisA/HisF family.</text>
</comment>
<comment type="pathway">
    <text evidence="4">Amino-acid biosynthesis; L-histidine biosynthesis; L-histidine from 5-phospho-alpha-D-ribose 1-diphosphate: step 2/9.</text>
</comment>
<comment type="caution">
    <text evidence="16">The sequence shown here is derived from an EMBL/GenBank/DDBJ whole genome shotgun (WGS) entry which is preliminary data.</text>
</comment>
<keyword evidence="13 14" id="KW-0368">Histidine biosynthesis</keyword>
<dbReference type="PANTHER" id="PTHR43090:SF2">
    <property type="entry name" value="1-(5-PHOSPHORIBOSYL)-5-[(5-PHOSPHORIBOSYLAMINO)METHYLIDENEAMINO] IMIDAZOLE-4-CARBOXAMIDE ISOMERASE"/>
    <property type="match status" value="1"/>
</dbReference>
<reference evidence="16" key="1">
    <citation type="journal article" date="2020" name="mSystems">
        <title>Genome- and Community-Level Interaction Insights into Carbon Utilization and Element Cycling Functions of Hydrothermarchaeota in Hydrothermal Sediment.</title>
        <authorList>
            <person name="Zhou Z."/>
            <person name="Liu Y."/>
            <person name="Xu W."/>
            <person name="Pan J."/>
            <person name="Luo Z.H."/>
            <person name="Li M."/>
        </authorList>
    </citation>
    <scope>NUCLEOTIDE SEQUENCE [LARGE SCALE GENOMIC DNA]</scope>
    <source>
        <strain evidence="16">SpSt-961</strain>
    </source>
</reference>
<dbReference type="UniPathway" id="UPA00031">
    <property type="reaction ID" value="UER00008"/>
</dbReference>
<comment type="pathway">
    <text evidence="3">Amino-acid biosynthesis; L-histidine biosynthesis; L-histidine from 5-phospho-alpha-D-ribose 1-diphosphate: step 3/9.</text>
</comment>
<dbReference type="EC" id="3.5.4.19" evidence="9"/>
<evidence type="ECO:0000313" key="16">
    <source>
        <dbReference type="EMBL" id="HGE77906.1"/>
    </source>
</evidence>
<dbReference type="GO" id="GO:0000162">
    <property type="term" value="P:L-tryptophan biosynthetic process"/>
    <property type="evidence" value="ECO:0007669"/>
    <property type="project" value="TreeGrafter"/>
</dbReference>
<comment type="similarity">
    <text evidence="5">In the C-terminal section; belongs to the PRA-PH family.</text>
</comment>
<evidence type="ECO:0000256" key="6">
    <source>
        <dbReference type="ARBA" id="ARBA00008299"/>
    </source>
</evidence>
<organism evidence="16">
    <name type="scientific">candidate division WOR-3 bacterium</name>
    <dbReference type="NCBI Taxonomy" id="2052148"/>
    <lineage>
        <taxon>Bacteria</taxon>
        <taxon>Bacteria division WOR-3</taxon>
    </lineage>
</organism>
<dbReference type="GO" id="GO:0004635">
    <property type="term" value="F:phosphoribosyl-AMP cyclohydrolase activity"/>
    <property type="evidence" value="ECO:0007669"/>
    <property type="project" value="UniProtKB-EC"/>
</dbReference>
<dbReference type="SUPFAM" id="SSF141734">
    <property type="entry name" value="HisI-like"/>
    <property type="match status" value="1"/>
</dbReference>
<keyword evidence="12 16" id="KW-0378">Hydrolase</keyword>
<evidence type="ECO:0000256" key="7">
    <source>
        <dbReference type="ARBA" id="ARBA00009667"/>
    </source>
</evidence>
<dbReference type="Gene3D" id="3.20.20.70">
    <property type="entry name" value="Aldolase class I"/>
    <property type="match status" value="1"/>
</dbReference>
<evidence type="ECO:0000256" key="2">
    <source>
        <dbReference type="ARBA" id="ARBA00001460"/>
    </source>
</evidence>
<dbReference type="GO" id="GO:0005737">
    <property type="term" value="C:cytoplasm"/>
    <property type="evidence" value="ECO:0007669"/>
    <property type="project" value="TreeGrafter"/>
</dbReference>
<dbReference type="InterPro" id="IPR038019">
    <property type="entry name" value="PRib_AMP_CycHydrolase_sf"/>
</dbReference>
<accession>A0A7V3VTL1</accession>
<dbReference type="GO" id="GO:0003949">
    <property type="term" value="F:1-(5-phosphoribosyl)-5-[(5-phosphoribosylamino)methylideneamino]imidazole-4-carboxamide isomerase activity"/>
    <property type="evidence" value="ECO:0007669"/>
    <property type="project" value="InterPro"/>
</dbReference>
<evidence type="ECO:0000256" key="12">
    <source>
        <dbReference type="ARBA" id="ARBA00022801"/>
    </source>
</evidence>
<evidence type="ECO:0000256" key="10">
    <source>
        <dbReference type="ARBA" id="ARBA00017720"/>
    </source>
</evidence>
<evidence type="ECO:0000256" key="5">
    <source>
        <dbReference type="ARBA" id="ARBA00007731"/>
    </source>
</evidence>
<dbReference type="InterPro" id="IPR006062">
    <property type="entry name" value="His_biosynth"/>
</dbReference>
<proteinExistence type="inferred from homology"/>
<dbReference type="Gene3D" id="3.10.20.810">
    <property type="entry name" value="Phosphoribosyl-AMP cyclohydrolase"/>
    <property type="match status" value="1"/>
</dbReference>
<dbReference type="InterPro" id="IPR002496">
    <property type="entry name" value="PRib_AMP_CycHydrolase_dom"/>
</dbReference>
<evidence type="ECO:0000256" key="3">
    <source>
        <dbReference type="ARBA" id="ARBA00005169"/>
    </source>
</evidence>
<dbReference type="Pfam" id="PF00977">
    <property type="entry name" value="His_biosynth"/>
    <property type="match status" value="1"/>
</dbReference>
<dbReference type="AlphaFoldDB" id="A0A7V3VTL1"/>
<dbReference type="GO" id="GO:0004636">
    <property type="term" value="F:phosphoribosyl-ATP diphosphatase activity"/>
    <property type="evidence" value="ECO:0007669"/>
    <property type="project" value="UniProtKB-EC"/>
</dbReference>
<dbReference type="EC" id="3.6.1.31" evidence="8"/>
<keyword evidence="11 14" id="KW-0028">Amino-acid biosynthesis</keyword>
<evidence type="ECO:0000256" key="4">
    <source>
        <dbReference type="ARBA" id="ARBA00005204"/>
    </source>
</evidence>
<dbReference type="PANTHER" id="PTHR43090">
    <property type="entry name" value="1-(5-PHOSPHORIBOSYL)-5-[(5-PHOSPHORIBOSYLAMINO)METHYLIDENEAMINO] IMIDAZOLE-4-CARBOXAMIDE ISOMERASE"/>
    <property type="match status" value="1"/>
</dbReference>
<dbReference type="SUPFAM" id="SSF51366">
    <property type="entry name" value="Ribulose-phoshate binding barrel"/>
    <property type="match status" value="1"/>
</dbReference>
<sequence length="331" mass="37917">MVIGSIDLMENKVVQLRRGREKVLEYDDAVRLAEEFNRYNEVAVIDLDSAMEKGDNFELIEKLIKIADCRVGGGIRTVEKAKRLIELGANKIIVGSKVFDKGRVNHRFLQDLKKEIGPDRIVVALDTFEGKIVIRGWQERLDIGLFDILEEIEPYTNEFLFTIVEKEGMMQGIDMEMIIKIRNRTKKKMTVAGGVSSLDEIKKLAQMDIDVQLGMALYTNKISLVDAFIESLNWKSELLPTVVQDKTGVVLMLAYSNKESLKKTFETGRMWYFSRSRKELWLKGRTSKNFQEVIKLRADCDRDAILAIVNQNGVACHTGNFSCFNTRRYDV</sequence>
<dbReference type="GO" id="GO:0000105">
    <property type="term" value="P:L-histidine biosynthetic process"/>
    <property type="evidence" value="ECO:0007669"/>
    <property type="project" value="UniProtKB-UniPathway"/>
</dbReference>
<evidence type="ECO:0000256" key="14">
    <source>
        <dbReference type="RuleBase" id="RU003657"/>
    </source>
</evidence>
<dbReference type="EMBL" id="DTOZ01000072">
    <property type="protein sequence ID" value="HGE77906.1"/>
    <property type="molecule type" value="Genomic_DNA"/>
</dbReference>
<comment type="similarity">
    <text evidence="6">In the N-terminal section; belongs to the PRA-CH family.</text>
</comment>
<evidence type="ECO:0000256" key="8">
    <source>
        <dbReference type="ARBA" id="ARBA00012414"/>
    </source>
</evidence>
<dbReference type="Pfam" id="PF01502">
    <property type="entry name" value="PRA-CH"/>
    <property type="match status" value="1"/>
</dbReference>
<evidence type="ECO:0000256" key="11">
    <source>
        <dbReference type="ARBA" id="ARBA00022605"/>
    </source>
</evidence>
<comment type="catalytic activity">
    <reaction evidence="2">
        <text>1-(5-phospho-beta-D-ribosyl)-ATP + H2O = 1-(5-phospho-beta-D-ribosyl)-5'-AMP + diphosphate + H(+)</text>
        <dbReference type="Rhea" id="RHEA:22828"/>
        <dbReference type="ChEBI" id="CHEBI:15377"/>
        <dbReference type="ChEBI" id="CHEBI:15378"/>
        <dbReference type="ChEBI" id="CHEBI:33019"/>
        <dbReference type="ChEBI" id="CHEBI:59457"/>
        <dbReference type="ChEBI" id="CHEBI:73183"/>
        <dbReference type="EC" id="3.6.1.31"/>
    </reaction>
</comment>
<comment type="catalytic activity">
    <reaction evidence="1">
        <text>1-(5-phospho-beta-D-ribosyl)-5'-AMP + H2O = 1-(5-phospho-beta-D-ribosyl)-5-[(5-phospho-beta-D-ribosylamino)methylideneamino]imidazole-4-carboxamide</text>
        <dbReference type="Rhea" id="RHEA:20049"/>
        <dbReference type="ChEBI" id="CHEBI:15377"/>
        <dbReference type="ChEBI" id="CHEBI:58435"/>
        <dbReference type="ChEBI" id="CHEBI:59457"/>
        <dbReference type="EC" id="3.5.4.19"/>
    </reaction>
</comment>
<dbReference type="InterPro" id="IPR011060">
    <property type="entry name" value="RibuloseP-bd_barrel"/>
</dbReference>
<feature type="domain" description="Phosphoribosyl-AMP cyclohydrolase" evidence="15">
    <location>
        <begin position="252"/>
        <end position="325"/>
    </location>
</feature>